<dbReference type="SUPFAM" id="SSF54211">
    <property type="entry name" value="Ribosomal protein S5 domain 2-like"/>
    <property type="match status" value="1"/>
</dbReference>
<dbReference type="EMBL" id="DVHB01000021">
    <property type="protein sequence ID" value="HIR38944.1"/>
    <property type="molecule type" value="Genomic_DNA"/>
</dbReference>
<gene>
    <name evidence="7" type="primary">rnpA</name>
    <name evidence="7" type="ORF">IAB90_01025</name>
</gene>
<dbReference type="GO" id="GO:0030677">
    <property type="term" value="C:ribonuclease P complex"/>
    <property type="evidence" value="ECO:0007669"/>
    <property type="project" value="TreeGrafter"/>
</dbReference>
<dbReference type="Pfam" id="PF00825">
    <property type="entry name" value="Ribonuclease_P"/>
    <property type="match status" value="1"/>
</dbReference>
<keyword evidence="1" id="KW-0819">tRNA processing</keyword>
<evidence type="ECO:0000256" key="6">
    <source>
        <dbReference type="NCBIfam" id="TIGR00188"/>
    </source>
</evidence>
<keyword evidence="2" id="KW-0540">Nuclease</keyword>
<proteinExistence type="predicted"/>
<evidence type="ECO:0000256" key="3">
    <source>
        <dbReference type="ARBA" id="ARBA00022759"/>
    </source>
</evidence>
<dbReference type="GO" id="GO:0042781">
    <property type="term" value="F:3'-tRNA processing endoribonuclease activity"/>
    <property type="evidence" value="ECO:0007669"/>
    <property type="project" value="TreeGrafter"/>
</dbReference>
<name>A0A9D1AFA8_9FIRM</name>
<comment type="caution">
    <text evidence="7">The sequence shown here is derived from an EMBL/GenBank/DDBJ whole genome shotgun (WGS) entry which is preliminary data.</text>
</comment>
<evidence type="ECO:0000256" key="5">
    <source>
        <dbReference type="ARBA" id="ARBA00022884"/>
    </source>
</evidence>
<evidence type="ECO:0000313" key="7">
    <source>
        <dbReference type="EMBL" id="HIR38944.1"/>
    </source>
</evidence>
<accession>A0A9D1AFA8</accession>
<reference evidence="7" key="1">
    <citation type="submission" date="2020-10" db="EMBL/GenBank/DDBJ databases">
        <authorList>
            <person name="Gilroy R."/>
        </authorList>
    </citation>
    <scope>NUCLEOTIDE SEQUENCE</scope>
    <source>
        <strain evidence="7">ChiW25-3613</strain>
    </source>
</reference>
<protein>
    <recommendedName>
        <fullName evidence="6">Ribonuclease P protein component</fullName>
        <ecNumber evidence="6">3.1.26.5</ecNumber>
    </recommendedName>
</protein>
<evidence type="ECO:0000313" key="8">
    <source>
        <dbReference type="Proteomes" id="UP000824179"/>
    </source>
</evidence>
<dbReference type="EC" id="3.1.26.5" evidence="6"/>
<dbReference type="GO" id="GO:0004526">
    <property type="term" value="F:ribonuclease P activity"/>
    <property type="evidence" value="ECO:0007669"/>
    <property type="project" value="UniProtKB-UniRule"/>
</dbReference>
<dbReference type="PANTHER" id="PTHR33992">
    <property type="entry name" value="RIBONUCLEASE P PROTEIN COMPONENT"/>
    <property type="match status" value="1"/>
</dbReference>
<dbReference type="NCBIfam" id="TIGR00188">
    <property type="entry name" value="rnpA"/>
    <property type="match status" value="1"/>
</dbReference>
<organism evidence="7 8">
    <name type="scientific">Candidatus Coproplasma stercoripullorum</name>
    <dbReference type="NCBI Taxonomy" id="2840751"/>
    <lineage>
        <taxon>Bacteria</taxon>
        <taxon>Bacillati</taxon>
        <taxon>Bacillota</taxon>
        <taxon>Clostridia</taxon>
        <taxon>Eubacteriales</taxon>
        <taxon>Candidatus Coproplasma</taxon>
    </lineage>
</organism>
<keyword evidence="5" id="KW-0694">RNA-binding</keyword>
<evidence type="ECO:0000256" key="4">
    <source>
        <dbReference type="ARBA" id="ARBA00022801"/>
    </source>
</evidence>
<dbReference type="AlphaFoldDB" id="A0A9D1AFA8"/>
<dbReference type="GO" id="GO:0000049">
    <property type="term" value="F:tRNA binding"/>
    <property type="evidence" value="ECO:0007669"/>
    <property type="project" value="InterPro"/>
</dbReference>
<evidence type="ECO:0000256" key="2">
    <source>
        <dbReference type="ARBA" id="ARBA00022722"/>
    </source>
</evidence>
<keyword evidence="4 7" id="KW-0378">Hydrolase</keyword>
<dbReference type="InterPro" id="IPR014721">
    <property type="entry name" value="Ribsml_uS5_D2-typ_fold_subgr"/>
</dbReference>
<keyword evidence="3" id="KW-0255">Endonuclease</keyword>
<dbReference type="InterPro" id="IPR000100">
    <property type="entry name" value="RNase_P"/>
</dbReference>
<dbReference type="InterPro" id="IPR020568">
    <property type="entry name" value="Ribosomal_Su5_D2-typ_SF"/>
</dbReference>
<dbReference type="Proteomes" id="UP000824179">
    <property type="component" value="Unassembled WGS sequence"/>
</dbReference>
<dbReference type="Gene3D" id="3.30.230.10">
    <property type="match status" value="1"/>
</dbReference>
<evidence type="ECO:0000256" key="1">
    <source>
        <dbReference type="ARBA" id="ARBA00022694"/>
    </source>
</evidence>
<sequence>MKYSRLKKNTDIQKIFKKGKRVFSNCLSAVYVPSAELKMAVIVSKKHGKAVKRNRIKRLLRQAFFNTCGSLSSPVSVILIPKTADEYSLRAFEKSLLSCFKKML</sequence>
<reference evidence="7" key="2">
    <citation type="journal article" date="2021" name="PeerJ">
        <title>Extensive microbial diversity within the chicken gut microbiome revealed by metagenomics and culture.</title>
        <authorList>
            <person name="Gilroy R."/>
            <person name="Ravi A."/>
            <person name="Getino M."/>
            <person name="Pursley I."/>
            <person name="Horton D.L."/>
            <person name="Alikhan N.F."/>
            <person name="Baker D."/>
            <person name="Gharbi K."/>
            <person name="Hall N."/>
            <person name="Watson M."/>
            <person name="Adriaenssens E.M."/>
            <person name="Foster-Nyarko E."/>
            <person name="Jarju S."/>
            <person name="Secka A."/>
            <person name="Antonio M."/>
            <person name="Oren A."/>
            <person name="Chaudhuri R.R."/>
            <person name="La Ragione R."/>
            <person name="Hildebrand F."/>
            <person name="Pallen M.J."/>
        </authorList>
    </citation>
    <scope>NUCLEOTIDE SEQUENCE</scope>
    <source>
        <strain evidence="7">ChiW25-3613</strain>
    </source>
</reference>
<dbReference type="PANTHER" id="PTHR33992:SF1">
    <property type="entry name" value="RIBONUCLEASE P PROTEIN COMPONENT"/>
    <property type="match status" value="1"/>
</dbReference>